<dbReference type="Gene3D" id="1.10.443.10">
    <property type="entry name" value="Intergrase catalytic core"/>
    <property type="match status" value="1"/>
</dbReference>
<protein>
    <recommendedName>
        <fullName evidence="5">Tyr recombinase domain-containing protein</fullName>
    </recommendedName>
</protein>
<accession>A0A1F4WGT8</accession>
<evidence type="ECO:0000313" key="3">
    <source>
        <dbReference type="EMBL" id="OGC68622.1"/>
    </source>
</evidence>
<comment type="caution">
    <text evidence="3">The sequence shown here is derived from an EMBL/GenBank/DDBJ whole genome shotgun (WGS) entry which is preliminary data.</text>
</comment>
<evidence type="ECO:0008006" key="5">
    <source>
        <dbReference type="Google" id="ProtNLM"/>
    </source>
</evidence>
<dbReference type="GO" id="GO:0003677">
    <property type="term" value="F:DNA binding"/>
    <property type="evidence" value="ECO:0007669"/>
    <property type="project" value="InterPro"/>
</dbReference>
<reference evidence="3 4" key="1">
    <citation type="journal article" date="2016" name="Nat. Commun.">
        <title>Thousands of microbial genomes shed light on interconnected biogeochemical processes in an aquifer system.</title>
        <authorList>
            <person name="Anantharaman K."/>
            <person name="Brown C.T."/>
            <person name="Hug L.A."/>
            <person name="Sharon I."/>
            <person name="Castelle C.J."/>
            <person name="Probst A.J."/>
            <person name="Thomas B.C."/>
            <person name="Singh A."/>
            <person name="Wilkins M.J."/>
            <person name="Karaoz U."/>
            <person name="Brodie E.L."/>
            <person name="Williams K.H."/>
            <person name="Hubbard S.S."/>
            <person name="Banfield J.F."/>
        </authorList>
    </citation>
    <scope>NUCLEOTIDE SEQUENCE [LARGE SCALE GENOMIC DNA]</scope>
</reference>
<dbReference type="Proteomes" id="UP000179113">
    <property type="component" value="Unassembled WGS sequence"/>
</dbReference>
<dbReference type="AlphaFoldDB" id="A0A1F4WGT8"/>
<sequence>MRTISINNKGDRIVDPYNMKGSHEKWLNSIDYTNNINYFAFKGISRDGSELLTKYVLDLFIGKNLARGTRRGQRSFVHLCNVRSRLRKLIELLEQYTKKPLLELTEDDVLLIFNSMRDGTLISCNNKPYTDVVSYSKKFIAFWRWIIKTQKDKNLINIVESLDTRAESKPKWYYFTLKDVEAMAEIASDFYYKTLVYFLFDSGIRAPKELMNVRVKDFSEVSGTNLLFLNVREDTSKTFGRKIKLMISSDFIKKFIGQHKLTSEDFLFTRTYMPTTRVIGRLGHKVLGIGTPIKQKNSKILIKNGITMYDFRHNSCCHYLPIYKSENQMKYRYGWKKGEMIHYYSEFIGMKDTITEEDMLIDTTKTEIMQQLQKEQNKVAILQEQMYSQKQEMEERFKKMEQMLLQRFADKF</sequence>
<organism evidence="3 4">
    <name type="scientific">candidate division WWE3 bacterium RIFOXYC1_FULL_39_7</name>
    <dbReference type="NCBI Taxonomy" id="1802643"/>
    <lineage>
        <taxon>Bacteria</taxon>
        <taxon>Katanobacteria</taxon>
    </lineage>
</organism>
<feature type="coiled-coil region" evidence="2">
    <location>
        <begin position="365"/>
        <end position="403"/>
    </location>
</feature>
<dbReference type="InterPro" id="IPR011010">
    <property type="entry name" value="DNA_brk_join_enz"/>
</dbReference>
<evidence type="ECO:0000313" key="4">
    <source>
        <dbReference type="Proteomes" id="UP000179113"/>
    </source>
</evidence>
<proteinExistence type="predicted"/>
<dbReference type="InterPro" id="IPR013762">
    <property type="entry name" value="Integrase-like_cat_sf"/>
</dbReference>
<gene>
    <name evidence="3" type="ORF">A2415_01735</name>
</gene>
<evidence type="ECO:0000256" key="2">
    <source>
        <dbReference type="SAM" id="Coils"/>
    </source>
</evidence>
<keyword evidence="2" id="KW-0175">Coiled coil</keyword>
<dbReference type="SUPFAM" id="SSF56349">
    <property type="entry name" value="DNA breaking-rejoining enzymes"/>
    <property type="match status" value="1"/>
</dbReference>
<dbReference type="EMBL" id="MEWA01000037">
    <property type="protein sequence ID" value="OGC68622.1"/>
    <property type="molecule type" value="Genomic_DNA"/>
</dbReference>
<evidence type="ECO:0000256" key="1">
    <source>
        <dbReference type="ARBA" id="ARBA00023172"/>
    </source>
</evidence>
<dbReference type="GO" id="GO:0006310">
    <property type="term" value="P:DNA recombination"/>
    <property type="evidence" value="ECO:0007669"/>
    <property type="project" value="UniProtKB-KW"/>
</dbReference>
<keyword evidence="1" id="KW-0233">DNA recombination</keyword>
<dbReference type="GO" id="GO:0015074">
    <property type="term" value="P:DNA integration"/>
    <property type="evidence" value="ECO:0007669"/>
    <property type="project" value="InterPro"/>
</dbReference>
<name>A0A1F4WGT8_UNCKA</name>